<feature type="binding site" evidence="3">
    <location>
        <position position="381"/>
    </location>
    <ligand>
        <name>Zn(2+)</name>
        <dbReference type="ChEBI" id="CHEBI:29105"/>
        <label>2</label>
    </ligand>
</feature>
<dbReference type="Pfam" id="PF07687">
    <property type="entry name" value="M20_dimer"/>
    <property type="match status" value="1"/>
</dbReference>
<sequence>MIADQVMQAVSSERLQRLLETLATFGPGIDGGMNRQALSEEDLQARAWLIDEARKLDCKVWTDAGANLFIRREGREDLPPVMTGSHVDTQPTGGKLDGCYGVMAGLECLYALAELNVSTRRPIEVVVWTNEEGSRFSPGAMGSSAYVDPARLQTYRNNLDVAGISVGEALDAHALRFADLPLREKIATHAFVELHIEQGPVLEQANVPLGVVSGIQGVRWYQVRCKGASAHAGTTPTHMRRDALLLAMESLGRIDALAEQLAGDDKRLTFGRWSVSPNAINTIAGEATFSIDFRHADPAVLDSFDNALSACLPADAELTSLFSHSPTAFDHQVINVLENACDATGLAWQSIRSGAFHDAMYLAGHCPTAMLFVPSRDGISHNPKEFTDPAQLKAGAQALAWSLVALAEQP</sequence>
<reference evidence="6 8" key="2">
    <citation type="submission" date="2019-06" db="EMBL/GenBank/DDBJ databases">
        <title>Pseudomonas bimorpha sp. nov. isolated from bovine raw milk and skim milk concentrate.</title>
        <authorList>
            <person name="Hofmann K."/>
            <person name="Huptas C."/>
            <person name="Doll E."/>
            <person name="Scherer S."/>
            <person name="Wenning M."/>
        </authorList>
    </citation>
    <scope>NUCLEOTIDE SEQUENCE [LARGE SCALE GENOMIC DNA]</scope>
    <source>
        <strain evidence="6 8">DSM 17835</strain>
    </source>
</reference>
<dbReference type="InterPro" id="IPR011650">
    <property type="entry name" value="Peptidase_M20_dimer"/>
</dbReference>
<comment type="similarity">
    <text evidence="1">Belongs to the peptidase M20 family.</text>
</comment>
<comment type="cofactor">
    <cofactor evidence="3">
        <name>Zn(2+)</name>
        <dbReference type="ChEBI" id="CHEBI:29105"/>
    </cofactor>
    <text evidence="3">Binds 2 Zn(2+) ions per subunit.</text>
</comment>
<dbReference type="PANTHER" id="PTHR32494:SF5">
    <property type="entry name" value="ALLANTOATE AMIDOHYDROLASE"/>
    <property type="match status" value="1"/>
</dbReference>
<evidence type="ECO:0000256" key="3">
    <source>
        <dbReference type="PIRSR" id="PIRSR001235-1"/>
    </source>
</evidence>
<evidence type="ECO:0000256" key="2">
    <source>
        <dbReference type="ARBA" id="ARBA00022801"/>
    </source>
</evidence>
<dbReference type="AlphaFoldDB" id="A0A5C5Q9T4"/>
<dbReference type="GeneID" id="78553967"/>
<dbReference type="GO" id="GO:0016813">
    <property type="term" value="F:hydrolase activity, acting on carbon-nitrogen (but not peptide) bonds, in linear amidines"/>
    <property type="evidence" value="ECO:0007669"/>
    <property type="project" value="InterPro"/>
</dbReference>
<keyword evidence="2 6" id="KW-0378">Hydrolase</keyword>
<evidence type="ECO:0000313" key="5">
    <source>
        <dbReference type="EMBL" id="SDF29397.1"/>
    </source>
</evidence>
<feature type="binding site" evidence="3">
    <location>
        <position position="86"/>
    </location>
    <ligand>
        <name>Zn(2+)</name>
        <dbReference type="ChEBI" id="CHEBI:29105"/>
        <label>1</label>
    </ligand>
</feature>
<dbReference type="InterPro" id="IPR002933">
    <property type="entry name" value="Peptidase_M20"/>
</dbReference>
<feature type="binding site" evidence="3">
    <location>
        <position position="195"/>
    </location>
    <ligand>
        <name>Zn(2+)</name>
        <dbReference type="ChEBI" id="CHEBI:29105"/>
        <label>1</label>
    </ligand>
</feature>
<name>A0A5C5Q9T4_9PSED</name>
<dbReference type="Pfam" id="PF01546">
    <property type="entry name" value="Peptidase_M20"/>
    <property type="match status" value="1"/>
</dbReference>
<accession>A0A5C5Q9T4</accession>
<dbReference type="CDD" id="cd03884">
    <property type="entry name" value="M20_bAS"/>
    <property type="match status" value="1"/>
</dbReference>
<dbReference type="Gene3D" id="3.40.630.10">
    <property type="entry name" value="Zn peptidases"/>
    <property type="match status" value="1"/>
</dbReference>
<dbReference type="OrthoDB" id="9808195at2"/>
<proteinExistence type="inferred from homology"/>
<feature type="binding site" evidence="3">
    <location>
        <position position="97"/>
    </location>
    <ligand>
        <name>Zn(2+)</name>
        <dbReference type="ChEBI" id="CHEBI:29105"/>
        <label>2</label>
    </ligand>
</feature>
<reference evidence="5 7" key="1">
    <citation type="submission" date="2016-10" db="EMBL/GenBank/DDBJ databases">
        <authorList>
            <person name="Varghese N."/>
            <person name="Submissions S."/>
        </authorList>
    </citation>
    <scope>NUCLEOTIDE SEQUENCE [LARGE SCALE GENOMIC DNA]</scope>
    <source>
        <strain evidence="5 7">DSM 17835</strain>
    </source>
</reference>
<protein>
    <submittedName>
        <fullName evidence="6">M20 family metallo-hydrolase</fullName>
    </submittedName>
    <submittedName>
        <fullName evidence="5">N-carbamoyl-L-amino-acid hydrolase</fullName>
    </submittedName>
</protein>
<feature type="binding site" evidence="3">
    <location>
        <position position="97"/>
    </location>
    <ligand>
        <name>Zn(2+)</name>
        <dbReference type="ChEBI" id="CHEBI:29105"/>
        <label>1</label>
    </ligand>
</feature>
<dbReference type="SUPFAM" id="SSF53187">
    <property type="entry name" value="Zn-dependent exopeptidases"/>
    <property type="match status" value="1"/>
</dbReference>
<dbReference type="NCBIfam" id="NF006771">
    <property type="entry name" value="PRK09290.1-5"/>
    <property type="match status" value="1"/>
</dbReference>
<dbReference type="PANTHER" id="PTHR32494">
    <property type="entry name" value="ALLANTOATE DEIMINASE-RELATED"/>
    <property type="match status" value="1"/>
</dbReference>
<dbReference type="RefSeq" id="WP_010565177.1">
    <property type="nucleotide sequence ID" value="NZ_LT629689.1"/>
</dbReference>
<dbReference type="PIRSF" id="PIRSF001235">
    <property type="entry name" value="Amidase_carbamoylase"/>
    <property type="match status" value="1"/>
</dbReference>
<dbReference type="Gene3D" id="3.30.70.360">
    <property type="match status" value="1"/>
</dbReference>
<gene>
    <name evidence="6" type="ORF">FIV36_19940</name>
    <name evidence="5" type="ORF">SAMN05216591_2515</name>
</gene>
<keyword evidence="3" id="KW-0862">Zinc</keyword>
<dbReference type="SUPFAM" id="SSF55031">
    <property type="entry name" value="Bacterial exopeptidase dimerisation domain"/>
    <property type="match status" value="1"/>
</dbReference>
<feature type="domain" description="Peptidase M20 dimerisation" evidence="4">
    <location>
        <begin position="214"/>
        <end position="312"/>
    </location>
</feature>
<dbReference type="GO" id="GO:0046872">
    <property type="term" value="F:metal ion binding"/>
    <property type="evidence" value="ECO:0007669"/>
    <property type="project" value="UniProtKB-KW"/>
</dbReference>
<dbReference type="Proteomes" id="UP000182858">
    <property type="component" value="Chromosome I"/>
</dbReference>
<keyword evidence="3" id="KW-0479">Metal-binding</keyword>
<feature type="binding site" evidence="3">
    <location>
        <position position="132"/>
    </location>
    <ligand>
        <name>Zn(2+)</name>
        <dbReference type="ChEBI" id="CHEBI:29105"/>
        <label>2</label>
    </ligand>
</feature>
<evidence type="ECO:0000313" key="7">
    <source>
        <dbReference type="Proteomes" id="UP000182858"/>
    </source>
</evidence>
<dbReference type="EMBL" id="LT629689">
    <property type="protein sequence ID" value="SDF29397.1"/>
    <property type="molecule type" value="Genomic_DNA"/>
</dbReference>
<dbReference type="Proteomes" id="UP000317951">
    <property type="component" value="Unassembled WGS sequence"/>
</dbReference>
<evidence type="ECO:0000313" key="6">
    <source>
        <dbReference type="EMBL" id="TWS02573.1"/>
    </source>
</evidence>
<dbReference type="InterPro" id="IPR036264">
    <property type="entry name" value="Bact_exopeptidase_dim_dom"/>
</dbReference>
<organism evidence="6 8">
    <name type="scientific">Pseudomonas extremaustralis</name>
    <dbReference type="NCBI Taxonomy" id="359110"/>
    <lineage>
        <taxon>Bacteria</taxon>
        <taxon>Pseudomonadati</taxon>
        <taxon>Pseudomonadota</taxon>
        <taxon>Gammaproteobacteria</taxon>
        <taxon>Pseudomonadales</taxon>
        <taxon>Pseudomonadaceae</taxon>
        <taxon>Pseudomonas</taxon>
    </lineage>
</organism>
<dbReference type="EMBL" id="VFET01000017">
    <property type="protein sequence ID" value="TWS02573.1"/>
    <property type="molecule type" value="Genomic_DNA"/>
</dbReference>
<evidence type="ECO:0000313" key="8">
    <source>
        <dbReference type="Proteomes" id="UP000317951"/>
    </source>
</evidence>
<dbReference type="InterPro" id="IPR010158">
    <property type="entry name" value="Amidase_Cbmase"/>
</dbReference>
<dbReference type="NCBIfam" id="TIGR01879">
    <property type="entry name" value="hydantase"/>
    <property type="match status" value="1"/>
</dbReference>
<evidence type="ECO:0000259" key="4">
    <source>
        <dbReference type="Pfam" id="PF07687"/>
    </source>
</evidence>
<evidence type="ECO:0000256" key="1">
    <source>
        <dbReference type="ARBA" id="ARBA00006153"/>
    </source>
</evidence>
<keyword evidence="7" id="KW-1185">Reference proteome</keyword>